<dbReference type="PANTHER" id="PTHR35802:SF1">
    <property type="entry name" value="PROTEASE SYNTHASE AND SPORULATION PROTEIN PAI 2"/>
    <property type="match status" value="1"/>
</dbReference>
<reference evidence="1 2" key="1">
    <citation type="submission" date="2019-10" db="EMBL/GenBank/DDBJ databases">
        <title>Alcanivorax sp.PA15-N-34 draft genome sequence.</title>
        <authorList>
            <person name="Liao X."/>
            <person name="Shao Z."/>
        </authorList>
    </citation>
    <scope>NUCLEOTIDE SEQUENCE [LARGE SCALE GENOMIC DNA]</scope>
    <source>
        <strain evidence="1 2">PA15-N-34</strain>
    </source>
</reference>
<dbReference type="EMBL" id="WIRE01000001">
    <property type="protein sequence ID" value="MQX52118.1"/>
    <property type="molecule type" value="Genomic_DNA"/>
</dbReference>
<accession>A0A6N7LPJ4</accession>
<dbReference type="AlphaFoldDB" id="A0A6N7LPJ4"/>
<comment type="caution">
    <text evidence="1">The sequence shown here is derived from an EMBL/GenBank/DDBJ whole genome shotgun (WGS) entry which is preliminary data.</text>
</comment>
<dbReference type="InterPro" id="IPR007396">
    <property type="entry name" value="TR_PAI2-type"/>
</dbReference>
<dbReference type="Pfam" id="PF04299">
    <property type="entry name" value="FMN_bind_2"/>
    <property type="match status" value="1"/>
</dbReference>
<dbReference type="Proteomes" id="UP000469421">
    <property type="component" value="Unassembled WGS sequence"/>
</dbReference>
<gene>
    <name evidence="1" type="ORF">GFN93_02590</name>
</gene>
<dbReference type="InterPro" id="IPR012349">
    <property type="entry name" value="Split_barrel_FMN-bd"/>
</dbReference>
<dbReference type="SUPFAM" id="SSF50475">
    <property type="entry name" value="FMN-binding split barrel"/>
    <property type="match status" value="1"/>
</dbReference>
<name>A0A6N7LPJ4_9GAMM</name>
<dbReference type="PIRSF" id="PIRSF010372">
    <property type="entry name" value="PaiB"/>
    <property type="match status" value="1"/>
</dbReference>
<dbReference type="PANTHER" id="PTHR35802">
    <property type="entry name" value="PROTEASE SYNTHASE AND SPORULATION PROTEIN PAI 2"/>
    <property type="match status" value="1"/>
</dbReference>
<evidence type="ECO:0000313" key="1">
    <source>
        <dbReference type="EMBL" id="MQX52118.1"/>
    </source>
</evidence>
<dbReference type="Gene3D" id="2.30.110.10">
    <property type="entry name" value="Electron Transport, Fmn-binding Protein, Chain A"/>
    <property type="match status" value="1"/>
</dbReference>
<keyword evidence="2" id="KW-1185">Reference proteome</keyword>
<protein>
    <submittedName>
        <fullName evidence="1">FMN-binding negative transcriptional regulator</fullName>
    </submittedName>
</protein>
<proteinExistence type="predicted"/>
<evidence type="ECO:0000313" key="2">
    <source>
        <dbReference type="Proteomes" id="UP000469421"/>
    </source>
</evidence>
<sequence>MYCPDIFRDNDPDSLRARIKGHPLGTLVIQHGDGLEANHIPFVLASDEQGEQLHAHVPRANPLSQLTGSHPALVIFHGTQGYITPSWYATKAEHGQVVPTWNYAVTHVHGVLRVRDDAQWVLRQIRQLTRQQEQGRDLPWAVDDAPSDYIDRLAGALVGLEIRIHRMEGKNKASQNQPSANRSSLLSALKDEPLSDAFSRHMANTLSVKEGSS</sequence>
<organism evidence="1 2">
    <name type="scientific">Alcanivorax sediminis</name>
    <dbReference type="NCBI Taxonomy" id="2663008"/>
    <lineage>
        <taxon>Bacteria</taxon>
        <taxon>Pseudomonadati</taxon>
        <taxon>Pseudomonadota</taxon>
        <taxon>Gammaproteobacteria</taxon>
        <taxon>Oceanospirillales</taxon>
        <taxon>Alcanivoracaceae</taxon>
        <taxon>Alcanivorax</taxon>
    </lineage>
</organism>